<name>D8P4C2_RALSL</name>
<feature type="region of interest" description="Disordered" evidence="1">
    <location>
        <begin position="1"/>
        <end position="155"/>
    </location>
</feature>
<keyword evidence="2" id="KW-0614">Plasmid</keyword>
<organism evidence="2">
    <name type="scientific">Ralstonia solanacearum CFBP2957</name>
    <dbReference type="NCBI Taxonomy" id="859656"/>
    <lineage>
        <taxon>Bacteria</taxon>
        <taxon>Pseudomonadati</taxon>
        <taxon>Pseudomonadota</taxon>
        <taxon>Betaproteobacteria</taxon>
        <taxon>Burkholderiales</taxon>
        <taxon>Burkholderiaceae</taxon>
        <taxon>Ralstonia</taxon>
        <taxon>Ralstonia solanacearum species complex</taxon>
    </lineage>
</organism>
<evidence type="ECO:0000313" key="2">
    <source>
        <dbReference type="EMBL" id="CBJ53758.1"/>
    </source>
</evidence>
<proteinExistence type="predicted"/>
<reference evidence="2" key="1">
    <citation type="journal article" date="2010" name="BMC Genomics">
        <title>Genomes of three tomato pathogens within the Ralstonia solanacearum species complex reveal significant evolutionary divergence.</title>
        <authorList>
            <person name="Remenant B."/>
            <person name="Coupat-Goutaland B."/>
            <person name="Guidot A."/>
            <person name="Cellier G."/>
            <person name="Wicker E."/>
            <person name="Allen C."/>
            <person name="Fegan M."/>
            <person name="Pruvost O."/>
            <person name="Elbaz M."/>
            <person name="Calteau A."/>
            <person name="Salvignol G."/>
            <person name="Mornico D."/>
            <person name="Mangenot S."/>
            <person name="Barbe V."/>
            <person name="Medigue C."/>
            <person name="Prior P."/>
        </authorList>
    </citation>
    <scope>NUCLEOTIDE SEQUENCE [LARGE SCALE GENOMIC DNA]</scope>
    <source>
        <strain evidence="2">CFBP2957</strain>
        <plasmid evidence="2">RCFBPv3_mp</plasmid>
    </source>
</reference>
<dbReference type="PATRIC" id="fig|859656.5.peg.4147"/>
<feature type="compositionally biased region" description="Low complexity" evidence="1">
    <location>
        <begin position="45"/>
        <end position="63"/>
    </location>
</feature>
<geneLocation type="plasmid" evidence="2">
    <name>RCFBPv3_mp</name>
</geneLocation>
<protein>
    <submittedName>
        <fullName evidence="2">Putative type III effector protein</fullName>
    </submittedName>
</protein>
<dbReference type="EMBL" id="FP885907">
    <property type="protein sequence ID" value="CBJ53758.1"/>
    <property type="molecule type" value="Genomic_DNA"/>
</dbReference>
<gene>
    <name evidence="2" type="ORF">RCFBP_mp20332</name>
</gene>
<feature type="compositionally biased region" description="Polar residues" evidence="1">
    <location>
        <begin position="94"/>
        <end position="106"/>
    </location>
</feature>
<dbReference type="AlphaFoldDB" id="D8P4C2"/>
<evidence type="ECO:0000256" key="1">
    <source>
        <dbReference type="SAM" id="MobiDB-lite"/>
    </source>
</evidence>
<accession>D8P4C2</accession>
<sequence length="724" mass="76550">MASGRRESPHAGSAGPIRRGMRRFTMSKRSFRLPSILTRHTTQPARDATVAGTDTGTGTQAPAPRRQRQGVFHGLLSIGKRRSADGPPSAGMPTGSTPRITATPPSLSRKASRASLPETPSATVSGVTRPAPKPPASDGPPSRSPGTASLPKTDSGRVDADVLAASADLSAAGWGISTLRDVRLKAVREGAVQATPPATPPHPGAASEIEEVPVPAPNTAVHAPLVSGTKPARGTAVMPLNRQTPSPPGTSPIRATPGINRMPSGLKFDGTHAPSTLMRSLDDKTLSAITEALGLGPLDAATQARDAQIDRAGRRLRNAIIEGAALPSAGTARKLAFYQGLEPGTRGQLGLAAASADCVISERQKLDKHGEPKHLLRVQFHKSIDRGEYTLASQPGSPNHAAVQNVAQQLADALDLRYRTDGRQYAIEFVGAMGHKGSSADVFIEHFAKHAKVKPRRIESTPSTINEANLRNAEVFRALSPEQMNKLARAADISHLSLREETSTRSDDTVRHDLRLFFGGSENILRDYEQAAVSAVGKVGPVLGAARKAAQIIAQAVEQLQRDGHEVRFESIGGVSMGGASAQVFAAALQSRLQFPTPMPLVLLDPQLLNNTQARHATKGGVHDYDFGGSRGVAITLDYPAAPRKSLMGRMKGLGYQSPGLVRIKLALQDGDSVKRLNSGEWVDRPPKPYGPPLTGYHGDLALYTKALLRFTSNPRPKAAGDAG</sequence>
<reference evidence="2" key="2">
    <citation type="submission" date="2010-02" db="EMBL/GenBank/DDBJ databases">
        <authorList>
            <person name="Genoscope - CEA"/>
        </authorList>
    </citation>
    <scope>NUCLEOTIDE SEQUENCE</scope>
    <source>
        <strain evidence="2">CFBP2957</strain>
        <plasmid evidence="2">RCFBPv3_mp</plasmid>
    </source>
</reference>
<feature type="compositionally biased region" description="Basic residues" evidence="1">
    <location>
        <begin position="19"/>
        <end position="31"/>
    </location>
</feature>
<feature type="region of interest" description="Disordered" evidence="1">
    <location>
        <begin position="238"/>
        <end position="259"/>
    </location>
</feature>